<proteinExistence type="inferred from homology"/>
<dbReference type="SUPFAM" id="SSF51735">
    <property type="entry name" value="NAD(P)-binding Rossmann-fold domains"/>
    <property type="match status" value="1"/>
</dbReference>
<name>A0A382IJK3_9ZZZZ</name>
<dbReference type="InterPro" id="IPR050259">
    <property type="entry name" value="SDR"/>
</dbReference>
<feature type="non-terminal residue" evidence="3">
    <location>
        <position position="1"/>
    </location>
</feature>
<dbReference type="InterPro" id="IPR002347">
    <property type="entry name" value="SDR_fam"/>
</dbReference>
<protein>
    <recommendedName>
        <fullName evidence="2">Ketoreductase domain-containing protein</fullName>
    </recommendedName>
</protein>
<dbReference type="AlphaFoldDB" id="A0A382IJK3"/>
<feature type="domain" description="Ketoreductase" evidence="2">
    <location>
        <begin position="1"/>
        <end position="176"/>
    </location>
</feature>
<dbReference type="SMART" id="SM00822">
    <property type="entry name" value="PKS_KR"/>
    <property type="match status" value="1"/>
</dbReference>
<organism evidence="3">
    <name type="scientific">marine metagenome</name>
    <dbReference type="NCBI Taxonomy" id="408172"/>
    <lineage>
        <taxon>unclassified sequences</taxon>
        <taxon>metagenomes</taxon>
        <taxon>ecological metagenomes</taxon>
    </lineage>
</organism>
<dbReference type="CDD" id="cd05233">
    <property type="entry name" value="SDR_c"/>
    <property type="match status" value="1"/>
</dbReference>
<dbReference type="PRINTS" id="PR00081">
    <property type="entry name" value="GDHRDH"/>
</dbReference>
<dbReference type="Pfam" id="PF13561">
    <property type="entry name" value="adh_short_C2"/>
    <property type="match status" value="1"/>
</dbReference>
<evidence type="ECO:0000313" key="3">
    <source>
        <dbReference type="EMBL" id="SVB99043.1"/>
    </source>
</evidence>
<accession>A0A382IJK3</accession>
<reference evidence="3" key="1">
    <citation type="submission" date="2018-05" db="EMBL/GenBank/DDBJ databases">
        <authorList>
            <person name="Lanie J.A."/>
            <person name="Ng W.-L."/>
            <person name="Kazmierczak K.M."/>
            <person name="Andrzejewski T.M."/>
            <person name="Davidsen T.M."/>
            <person name="Wayne K.J."/>
            <person name="Tettelin H."/>
            <person name="Glass J.I."/>
            <person name="Rusch D."/>
            <person name="Podicherti R."/>
            <person name="Tsui H.-C.T."/>
            <person name="Winkler M.E."/>
        </authorList>
    </citation>
    <scope>NUCLEOTIDE SEQUENCE</scope>
</reference>
<dbReference type="PANTHER" id="PTHR42879">
    <property type="entry name" value="3-OXOACYL-(ACYL-CARRIER-PROTEIN) REDUCTASE"/>
    <property type="match status" value="1"/>
</dbReference>
<gene>
    <name evidence="3" type="ORF">METZ01_LOCUS251897</name>
</gene>
<sequence>VLVTGASRGIGLGVARGFANARARLSIIGTNEKVHETADQLRAETGADVDGIICDIADRDAVRKAFEDLEPLDVLVNNAGYERLTPILDPDDNVETTFKRIVDINILGTYYVTREAVKKMKSGSSIVITASVWGKTGMGGFSAYCATKHANIGFMRSLADELGPHGINVNAVCPGWVKTDAAMRSLSIMADNEGKSEEACLEEILATQAISGLMIPDDVASAYLFLASDYAKNITGQTLNVDRGELIA</sequence>
<evidence type="ECO:0000256" key="1">
    <source>
        <dbReference type="ARBA" id="ARBA00006484"/>
    </source>
</evidence>
<dbReference type="EMBL" id="UINC01067407">
    <property type="protein sequence ID" value="SVB99043.1"/>
    <property type="molecule type" value="Genomic_DNA"/>
</dbReference>
<dbReference type="PANTHER" id="PTHR42879:SF2">
    <property type="entry name" value="3-OXOACYL-[ACYL-CARRIER-PROTEIN] REDUCTASE FABG"/>
    <property type="match status" value="1"/>
</dbReference>
<evidence type="ECO:0000259" key="2">
    <source>
        <dbReference type="SMART" id="SM00822"/>
    </source>
</evidence>
<dbReference type="FunFam" id="3.40.50.720:FF:000084">
    <property type="entry name" value="Short-chain dehydrogenase reductase"/>
    <property type="match status" value="1"/>
</dbReference>
<dbReference type="PRINTS" id="PR00080">
    <property type="entry name" value="SDRFAMILY"/>
</dbReference>
<comment type="similarity">
    <text evidence="1">Belongs to the short-chain dehydrogenases/reductases (SDR) family.</text>
</comment>
<dbReference type="Gene3D" id="3.40.50.720">
    <property type="entry name" value="NAD(P)-binding Rossmann-like Domain"/>
    <property type="match status" value="1"/>
</dbReference>
<dbReference type="InterPro" id="IPR057326">
    <property type="entry name" value="KR_dom"/>
</dbReference>
<dbReference type="InterPro" id="IPR036291">
    <property type="entry name" value="NAD(P)-bd_dom_sf"/>
</dbReference>